<feature type="transmembrane region" description="Helical" evidence="1">
    <location>
        <begin position="118"/>
        <end position="139"/>
    </location>
</feature>
<keyword evidence="1" id="KW-0472">Membrane</keyword>
<feature type="transmembrane region" description="Helical" evidence="1">
    <location>
        <begin position="26"/>
        <end position="46"/>
    </location>
</feature>
<evidence type="ECO:0000313" key="3">
    <source>
        <dbReference type="EMBL" id="KUG07597.1"/>
    </source>
</evidence>
<evidence type="ECO:0000259" key="2">
    <source>
        <dbReference type="Pfam" id="PF01757"/>
    </source>
</evidence>
<keyword evidence="1" id="KW-1133">Transmembrane helix</keyword>
<dbReference type="Pfam" id="PF01757">
    <property type="entry name" value="Acyl_transf_3"/>
    <property type="match status" value="1"/>
</dbReference>
<dbReference type="PANTHER" id="PTHR23028:SF53">
    <property type="entry name" value="ACYL_TRANSF_3 DOMAIN-CONTAINING PROTEIN"/>
    <property type="match status" value="1"/>
</dbReference>
<gene>
    <name evidence="3" type="ORF">ASU33_14780</name>
</gene>
<feature type="transmembrane region" description="Helical" evidence="1">
    <location>
        <begin position="291"/>
        <end position="308"/>
    </location>
</feature>
<dbReference type="InterPro" id="IPR050879">
    <property type="entry name" value="Acyltransferase_3"/>
</dbReference>
<sequence>MVYLHHYNPGLALFNSQTIQDICHEMHVGVTIFFTLSGFLITTRYYNHIHLSKTYVWTYFINRFARIYPLYILLTTLFYVLNFIEHGATIELTKEYVLNATFLRGFSYKYFCTGLPQGWSLTAEECFYVFALFFLVVLQSLRRTKWLAWVMASLLLPALGYGLVMLCNHLGIEYFENLPFVASYTFFGRFTEFFIGSGLAFLLNRNGTTLKVPAPTYLGMAAFAAGIFLLIQIKQQYNVNYGISHPYGVLVNNVYLPLCISLIFAGLLTEQTIISKLLSTNVFSVLGKSSYAFYLINMGFVHAMIGYFNEKTALEYSLNFTVLLLISIMAYYLIEEPVNKKIRSLTSRLNWLTPISVSSNSASSRQTVR</sequence>
<dbReference type="PANTHER" id="PTHR23028">
    <property type="entry name" value="ACETYLTRANSFERASE"/>
    <property type="match status" value="1"/>
</dbReference>
<dbReference type="Proteomes" id="UP000054223">
    <property type="component" value="Unassembled WGS sequence"/>
</dbReference>
<feature type="transmembrane region" description="Helical" evidence="1">
    <location>
        <begin position="314"/>
        <end position="334"/>
    </location>
</feature>
<dbReference type="GO" id="GO:0016747">
    <property type="term" value="F:acyltransferase activity, transferring groups other than amino-acyl groups"/>
    <property type="evidence" value="ECO:0007669"/>
    <property type="project" value="InterPro"/>
</dbReference>
<evidence type="ECO:0000313" key="4">
    <source>
        <dbReference type="Proteomes" id="UP000054223"/>
    </source>
</evidence>
<feature type="transmembrane region" description="Helical" evidence="1">
    <location>
        <begin position="216"/>
        <end position="234"/>
    </location>
</feature>
<keyword evidence="4" id="KW-1185">Reference proteome</keyword>
<feature type="transmembrane region" description="Helical" evidence="1">
    <location>
        <begin position="146"/>
        <end position="166"/>
    </location>
</feature>
<dbReference type="InterPro" id="IPR002656">
    <property type="entry name" value="Acyl_transf_3_dom"/>
</dbReference>
<proteinExistence type="predicted"/>
<evidence type="ECO:0000256" key="1">
    <source>
        <dbReference type="SAM" id="Phobius"/>
    </source>
</evidence>
<feature type="transmembrane region" description="Helical" evidence="1">
    <location>
        <begin position="254"/>
        <end position="279"/>
    </location>
</feature>
<keyword evidence="1" id="KW-0812">Transmembrane</keyword>
<protein>
    <recommendedName>
        <fullName evidence="2">Acyltransferase 3 domain-containing protein</fullName>
    </recommendedName>
</protein>
<dbReference type="GO" id="GO:0000271">
    <property type="term" value="P:polysaccharide biosynthetic process"/>
    <property type="evidence" value="ECO:0007669"/>
    <property type="project" value="TreeGrafter"/>
</dbReference>
<feature type="transmembrane region" description="Helical" evidence="1">
    <location>
        <begin position="67"/>
        <end position="84"/>
    </location>
</feature>
<name>A0A9X0L4M1_SOLP1</name>
<reference evidence="3 4" key="1">
    <citation type="submission" date="2015-11" db="EMBL/GenBank/DDBJ databases">
        <title>Solirubrum puertoriconensis gen. nov. an environmental bacteria isolated in Puerto Rico.</title>
        <authorList>
            <person name="Cuebas-Irizarry M.F."/>
            <person name="Montalvo-Rodriguez R."/>
        </authorList>
    </citation>
    <scope>NUCLEOTIDE SEQUENCE [LARGE SCALE GENOMIC DNA]</scope>
    <source>
        <strain evidence="3 4">MC1A</strain>
    </source>
</reference>
<feature type="transmembrane region" description="Helical" evidence="1">
    <location>
        <begin position="186"/>
        <end position="204"/>
    </location>
</feature>
<accession>A0A9X0L4M1</accession>
<dbReference type="EMBL" id="LNAL01000007">
    <property type="protein sequence ID" value="KUG07597.1"/>
    <property type="molecule type" value="Genomic_DNA"/>
</dbReference>
<comment type="caution">
    <text evidence="3">The sequence shown here is derived from an EMBL/GenBank/DDBJ whole genome shotgun (WGS) entry which is preliminary data.</text>
</comment>
<organism evidence="3 4">
    <name type="scientific">Solirubrum puertoriconensis</name>
    <dbReference type="NCBI Taxonomy" id="1751427"/>
    <lineage>
        <taxon>Bacteria</taxon>
        <taxon>Pseudomonadati</taxon>
        <taxon>Bacteroidota</taxon>
        <taxon>Cytophagia</taxon>
        <taxon>Cytophagales</taxon>
    </lineage>
</organism>
<feature type="domain" description="Acyltransferase 3" evidence="2">
    <location>
        <begin position="26"/>
        <end position="330"/>
    </location>
</feature>
<dbReference type="GO" id="GO:0016020">
    <property type="term" value="C:membrane"/>
    <property type="evidence" value="ECO:0007669"/>
    <property type="project" value="TreeGrafter"/>
</dbReference>
<dbReference type="AlphaFoldDB" id="A0A9X0L4M1"/>